<dbReference type="Gene3D" id="1.10.3210.10">
    <property type="entry name" value="Hypothetical protein af1432"/>
    <property type="match status" value="2"/>
</dbReference>
<evidence type="ECO:0000313" key="1">
    <source>
        <dbReference type="EMBL" id="WGS64095.1"/>
    </source>
</evidence>
<dbReference type="Proteomes" id="UP001232493">
    <property type="component" value="Chromosome"/>
</dbReference>
<dbReference type="RefSeq" id="WP_280997455.1">
    <property type="nucleotide sequence ID" value="NZ_CP069362.1"/>
</dbReference>
<name>A0ABY8PN95_9BACT</name>
<protein>
    <submittedName>
        <fullName evidence="1">HD domain-containing protein</fullName>
    </submittedName>
</protein>
<dbReference type="Pfam" id="PF12917">
    <property type="entry name" value="YfbR-like"/>
    <property type="match status" value="1"/>
</dbReference>
<reference evidence="1 2" key="1">
    <citation type="submission" date="2021-02" db="EMBL/GenBank/DDBJ databases">
        <title>Characterization of Marinitoga sp. nov. str. BP5-C20A.</title>
        <authorList>
            <person name="Erauso G."/>
            <person name="Postec A."/>
        </authorList>
    </citation>
    <scope>NUCLEOTIDE SEQUENCE [LARGE SCALE GENOMIC DNA]</scope>
    <source>
        <strain evidence="1 2">BP5-C20A</strain>
    </source>
</reference>
<sequence>MSLGESIYDLTNLFTIYRWNNRPALLRFTEADNVFHSLLLNMITIEFLNKKGKDYSISTNIRAKIFKELPKIILSDISLDTKKRILLKNQEMWGKVLEKSYEELKENKIVQFFDSEYEEGFEKYTNFIDLMVSLKEIEINSRIYPEYFEKPKRETEKKLRTLRLNLPYINELENILNYVLKISTRMTTMYRWNKNHRNVKNSVSAHTFMVVAASIIFYFLNKNTDEQLLDEIIIASILHDFPEAFTGDVITPTKKKVKGMEDIISRIEEEMIEEWLKGDEDTEKIFKRFKDYMINPFESEYGRYVRASDLFNAMLECAIEIRSGNSQMLFREAFFNMKKELKQFDFDFIYDLIDEIEKITFFN</sequence>
<proteinExistence type="predicted"/>
<accession>A0ABY8PN95</accession>
<dbReference type="SUPFAM" id="SSF109604">
    <property type="entry name" value="HD-domain/PDEase-like"/>
    <property type="match status" value="1"/>
</dbReference>
<keyword evidence="2" id="KW-1185">Reference proteome</keyword>
<dbReference type="EMBL" id="CP069362">
    <property type="protein sequence ID" value="WGS64095.1"/>
    <property type="molecule type" value="Genomic_DNA"/>
</dbReference>
<gene>
    <name evidence="1" type="ORF">JRV97_06840</name>
</gene>
<organism evidence="1 2">
    <name type="scientific">Marinitoga aeolica</name>
    <dbReference type="NCBI Taxonomy" id="2809031"/>
    <lineage>
        <taxon>Bacteria</taxon>
        <taxon>Thermotogati</taxon>
        <taxon>Thermotogota</taxon>
        <taxon>Thermotogae</taxon>
        <taxon>Petrotogales</taxon>
        <taxon>Petrotogaceae</taxon>
        <taxon>Marinitoga</taxon>
    </lineage>
</organism>
<evidence type="ECO:0000313" key="2">
    <source>
        <dbReference type="Proteomes" id="UP001232493"/>
    </source>
</evidence>